<name>A0A0J7KYZ5_LASNI</name>
<feature type="region of interest" description="Disordered" evidence="1">
    <location>
        <begin position="1"/>
        <end position="23"/>
    </location>
</feature>
<dbReference type="AlphaFoldDB" id="A0A0J7KYZ5"/>
<feature type="compositionally biased region" description="Basic and acidic residues" evidence="1">
    <location>
        <begin position="188"/>
        <end position="203"/>
    </location>
</feature>
<gene>
    <name evidence="2" type="ORF">RF55_3997</name>
</gene>
<evidence type="ECO:0000313" key="2">
    <source>
        <dbReference type="EMBL" id="KMQ95767.1"/>
    </source>
</evidence>
<dbReference type="GO" id="GO:0016301">
    <property type="term" value="F:kinase activity"/>
    <property type="evidence" value="ECO:0007669"/>
    <property type="project" value="UniProtKB-KW"/>
</dbReference>
<evidence type="ECO:0000313" key="3">
    <source>
        <dbReference type="Proteomes" id="UP000036403"/>
    </source>
</evidence>
<keyword evidence="2" id="KW-0808">Transferase</keyword>
<feature type="compositionally biased region" description="Basic and acidic residues" evidence="1">
    <location>
        <begin position="106"/>
        <end position="124"/>
    </location>
</feature>
<feature type="compositionally biased region" description="Basic and acidic residues" evidence="1">
    <location>
        <begin position="148"/>
        <end position="180"/>
    </location>
</feature>
<feature type="region of interest" description="Disordered" evidence="1">
    <location>
        <begin position="99"/>
        <end position="219"/>
    </location>
</feature>
<comment type="caution">
    <text evidence="2">The sequence shown here is derived from an EMBL/GenBank/DDBJ whole genome shotgun (WGS) entry which is preliminary data.</text>
</comment>
<dbReference type="PaxDb" id="67767-A0A0J7KYZ5"/>
<reference evidence="2 3" key="1">
    <citation type="submission" date="2015-04" db="EMBL/GenBank/DDBJ databases">
        <title>Lasius niger genome sequencing.</title>
        <authorList>
            <person name="Konorov E.A."/>
            <person name="Nikitin M.A."/>
            <person name="Kirill M.V."/>
            <person name="Chang P."/>
        </authorList>
    </citation>
    <scope>NUCLEOTIDE SEQUENCE [LARGE SCALE GENOMIC DNA]</scope>
    <source>
        <tissue evidence="2">Whole</tissue>
    </source>
</reference>
<keyword evidence="2" id="KW-0418">Kinase</keyword>
<accession>A0A0J7KYZ5</accession>
<sequence>MSRNTKSHKNVQRRSALSFDGADDSLDHYIDHIVQSNPWKNVEEIEKSDAARIQNVLNEFDDMITQEKTSKAEPNVKEIAVNESVRKTNMKKVMSMTDINPLTSTPKKELPRTVGETAKDEKSIVKTRNPKMTDSENKSKKYVKRKEKKQETKTLEKNAKDIEHCQGEDDAKVSDKDNNLKIKKKSKNALEKNVENKPKEYVKRKEKKQRTKMLKKNAKDIKHCQGEDINIPNEIKNLESSKNKLQKSATSNKSPKPLKNNVENNCQCKSQSKSQCKKKGAENCGRYEQCLLRAKEQSEEKRKHSKSKKAAKAMGKLSHQISIVKKQMECIKNDLVTFNTMAEFNGASISHGKDQSNKIMLLSICYIRYVRRELI</sequence>
<feature type="region of interest" description="Disordered" evidence="1">
    <location>
        <begin position="241"/>
        <end position="264"/>
    </location>
</feature>
<proteinExistence type="predicted"/>
<evidence type="ECO:0000256" key="1">
    <source>
        <dbReference type="SAM" id="MobiDB-lite"/>
    </source>
</evidence>
<dbReference type="OrthoDB" id="7555415at2759"/>
<organism evidence="2 3">
    <name type="scientific">Lasius niger</name>
    <name type="common">Black garden ant</name>
    <dbReference type="NCBI Taxonomy" id="67767"/>
    <lineage>
        <taxon>Eukaryota</taxon>
        <taxon>Metazoa</taxon>
        <taxon>Ecdysozoa</taxon>
        <taxon>Arthropoda</taxon>
        <taxon>Hexapoda</taxon>
        <taxon>Insecta</taxon>
        <taxon>Pterygota</taxon>
        <taxon>Neoptera</taxon>
        <taxon>Endopterygota</taxon>
        <taxon>Hymenoptera</taxon>
        <taxon>Apocrita</taxon>
        <taxon>Aculeata</taxon>
        <taxon>Formicoidea</taxon>
        <taxon>Formicidae</taxon>
        <taxon>Formicinae</taxon>
        <taxon>Lasius</taxon>
        <taxon>Lasius</taxon>
    </lineage>
</organism>
<protein>
    <submittedName>
        <fullName evidence="2">Serine threonine-protein kinase sbk1</fullName>
    </submittedName>
</protein>
<dbReference type="EMBL" id="LBMM01001774">
    <property type="protein sequence ID" value="KMQ95767.1"/>
    <property type="molecule type" value="Genomic_DNA"/>
</dbReference>
<feature type="compositionally biased region" description="Basic residues" evidence="1">
    <location>
        <begin position="1"/>
        <end position="12"/>
    </location>
</feature>
<dbReference type="Proteomes" id="UP000036403">
    <property type="component" value="Unassembled WGS sequence"/>
</dbReference>
<feature type="compositionally biased region" description="Basic residues" evidence="1">
    <location>
        <begin position="204"/>
        <end position="216"/>
    </location>
</feature>
<keyword evidence="3" id="KW-1185">Reference proteome</keyword>